<dbReference type="AlphaFoldDB" id="A0A485KRW1"/>
<organism evidence="2 3">
    <name type="scientific">Aphanomyces stellatus</name>
    <dbReference type="NCBI Taxonomy" id="120398"/>
    <lineage>
        <taxon>Eukaryota</taxon>
        <taxon>Sar</taxon>
        <taxon>Stramenopiles</taxon>
        <taxon>Oomycota</taxon>
        <taxon>Saprolegniomycetes</taxon>
        <taxon>Saprolegniales</taxon>
        <taxon>Verrucalvaceae</taxon>
        <taxon>Aphanomyces</taxon>
    </lineage>
</organism>
<dbReference type="Proteomes" id="UP000332933">
    <property type="component" value="Unassembled WGS sequence"/>
</dbReference>
<dbReference type="EMBL" id="VJMH01005230">
    <property type="protein sequence ID" value="KAF0698583.1"/>
    <property type="molecule type" value="Genomic_DNA"/>
</dbReference>
<evidence type="ECO:0000313" key="3">
    <source>
        <dbReference type="Proteomes" id="UP000332933"/>
    </source>
</evidence>
<proteinExistence type="predicted"/>
<accession>A0A485KRW1</accession>
<gene>
    <name evidence="2" type="primary">Aste57867_10813</name>
    <name evidence="1" type="ORF">As57867_010773</name>
    <name evidence="2" type="ORF">ASTE57867_10813</name>
</gene>
<reference evidence="1" key="2">
    <citation type="submission" date="2019-06" db="EMBL/GenBank/DDBJ databases">
        <title>Genomics analysis of Aphanomyces spp. identifies a new class of oomycete effector associated with host adaptation.</title>
        <authorList>
            <person name="Gaulin E."/>
        </authorList>
    </citation>
    <scope>NUCLEOTIDE SEQUENCE</scope>
    <source>
        <strain evidence="1">CBS 578.67</strain>
    </source>
</reference>
<sequence>MMAAGDNHVEDKVARKHLLNRAWSRENHRRKKLHAQYLREKVVELTRQLEANQPTSCCLPWPDVAAALRDAAADATRTKDTLQRGIQQNERLLCVMWQYCQGASPAAITSGGGGGILSTLHWRDFALFGDSGAARVASYTWLTERLYHNTELAMSYCPNDVASLEVTGHDGGALFAMKRKHMLVHASLSDCVHVIQSMHCPHPQRDAELLAEAFGDTVAHLDIRASSFVKRRFVSDTRAVFVQCELSHDAARPAYQGETRSTAWIVVDQLETGLCRVRDFRTMSQPTASFLKSPLDRLAHYTKTPVERLGAMEEEEILDAAAMQLRRRFECMDRNWNRQVEAKLSQLQLETFLREGGINSPSATDPVDASPHI</sequence>
<reference evidence="2 3" key="1">
    <citation type="submission" date="2019-03" db="EMBL/GenBank/DDBJ databases">
        <authorList>
            <person name="Gaulin E."/>
            <person name="Dumas B."/>
        </authorList>
    </citation>
    <scope>NUCLEOTIDE SEQUENCE [LARGE SCALE GENOMIC DNA]</scope>
    <source>
        <strain evidence="2">CBS 568.67</strain>
    </source>
</reference>
<dbReference type="OrthoDB" id="79648at2759"/>
<keyword evidence="3" id="KW-1185">Reference proteome</keyword>
<protein>
    <submittedName>
        <fullName evidence="2">Aste57867_10813 protein</fullName>
    </submittedName>
</protein>
<name>A0A485KRW1_9STRA</name>
<dbReference type="EMBL" id="CAADRA010005251">
    <property type="protein sequence ID" value="VFT87682.1"/>
    <property type="molecule type" value="Genomic_DNA"/>
</dbReference>
<evidence type="ECO:0000313" key="2">
    <source>
        <dbReference type="EMBL" id="VFT87682.1"/>
    </source>
</evidence>
<evidence type="ECO:0000313" key="1">
    <source>
        <dbReference type="EMBL" id="KAF0698583.1"/>
    </source>
</evidence>